<dbReference type="AlphaFoldDB" id="A0A8R1TTY2"/>
<dbReference type="GO" id="GO:0019825">
    <property type="term" value="F:oxygen binding"/>
    <property type="evidence" value="ECO:0007669"/>
    <property type="project" value="InterPro"/>
</dbReference>
<evidence type="ECO:0000313" key="1">
    <source>
        <dbReference type="EnsemblMetazoa" id="OVOC4453.1"/>
    </source>
</evidence>
<dbReference type="SUPFAM" id="SSF46458">
    <property type="entry name" value="Globin-like"/>
    <property type="match status" value="1"/>
</dbReference>
<keyword evidence="2" id="KW-1185">Reference proteome</keyword>
<dbReference type="EMBL" id="CMVM020000132">
    <property type="status" value="NOT_ANNOTATED_CDS"/>
    <property type="molecule type" value="Genomic_DNA"/>
</dbReference>
<accession>A0A8R1TTY2</accession>
<organism evidence="1 2">
    <name type="scientific">Onchocerca volvulus</name>
    <dbReference type="NCBI Taxonomy" id="6282"/>
    <lineage>
        <taxon>Eukaryota</taxon>
        <taxon>Metazoa</taxon>
        <taxon>Ecdysozoa</taxon>
        <taxon>Nematoda</taxon>
        <taxon>Chromadorea</taxon>
        <taxon>Rhabditida</taxon>
        <taxon>Spirurina</taxon>
        <taxon>Spiruromorpha</taxon>
        <taxon>Filarioidea</taxon>
        <taxon>Onchocercidae</taxon>
        <taxon>Onchocerca</taxon>
    </lineage>
</organism>
<dbReference type="Gene3D" id="1.10.490.10">
    <property type="entry name" value="Globins"/>
    <property type="match status" value="1"/>
</dbReference>
<reference evidence="2" key="1">
    <citation type="submission" date="2013-10" db="EMBL/GenBank/DDBJ databases">
        <title>Genome sequencing of Onchocerca volvulus.</title>
        <authorList>
            <person name="Cotton J."/>
            <person name="Tsai J."/>
            <person name="Stanley E."/>
            <person name="Tracey A."/>
            <person name="Holroyd N."/>
            <person name="Lustigman S."/>
            <person name="Berriman M."/>
        </authorList>
    </citation>
    <scope>NUCLEOTIDE SEQUENCE</scope>
</reference>
<protein>
    <recommendedName>
        <fullName evidence="3">Globin family profile domain-containing protein</fullName>
    </recommendedName>
</protein>
<evidence type="ECO:0008006" key="3">
    <source>
        <dbReference type="Google" id="ProtNLM"/>
    </source>
</evidence>
<name>A0A8R1TTY2_ONCVO</name>
<dbReference type="EnsemblMetazoa" id="OVOC4453.1">
    <property type="protein sequence ID" value="OVOC4453.1"/>
    <property type="gene ID" value="WBGene00241262"/>
</dbReference>
<dbReference type="InterPro" id="IPR009050">
    <property type="entry name" value="Globin-like_sf"/>
</dbReference>
<evidence type="ECO:0000313" key="2">
    <source>
        <dbReference type="Proteomes" id="UP000024404"/>
    </source>
</evidence>
<dbReference type="GO" id="GO:0020037">
    <property type="term" value="F:heme binding"/>
    <property type="evidence" value="ECO:0007669"/>
    <property type="project" value="InterPro"/>
</dbReference>
<sequence>MKRLIFSSETWYNFDDAEIQLLRRSWKTIKPEKQTVLQCPEVRRFFPFMNSDLKSCEKKNKRFVFQALRFIQVDMTIFNEIIISSFSNDIAILMLVFLECSIHQIRITLLNSKLDLWNRKDVDNVIILWWHLNSGICGKIKVQIIAT</sequence>
<dbReference type="InterPro" id="IPR012292">
    <property type="entry name" value="Globin/Proto"/>
</dbReference>
<reference evidence="1" key="2">
    <citation type="submission" date="2022-06" db="UniProtKB">
        <authorList>
            <consortium name="EnsemblMetazoa"/>
        </authorList>
    </citation>
    <scope>IDENTIFICATION</scope>
</reference>
<dbReference type="Proteomes" id="UP000024404">
    <property type="component" value="Unassembled WGS sequence"/>
</dbReference>
<proteinExistence type="predicted"/>